<dbReference type="GO" id="GO:0032259">
    <property type="term" value="P:methylation"/>
    <property type="evidence" value="ECO:0007669"/>
    <property type="project" value="UniProtKB-KW"/>
</dbReference>
<dbReference type="RefSeq" id="WP_085754763.1">
    <property type="nucleotide sequence ID" value="NZ_CP021023.1"/>
</dbReference>
<dbReference type="STRING" id="1941349.STSP1_00418"/>
<evidence type="ECO:0000256" key="3">
    <source>
        <dbReference type="ARBA" id="ARBA00022679"/>
    </source>
</evidence>
<dbReference type="InterPro" id="IPR014048">
    <property type="entry name" value="MethylDNA_cys_MeTrfase_DNA-bd"/>
</dbReference>
<keyword evidence="5" id="KW-0234">DNA repair</keyword>
<proteinExistence type="predicted"/>
<evidence type="ECO:0000256" key="2">
    <source>
        <dbReference type="ARBA" id="ARBA00022603"/>
    </source>
</evidence>
<reference evidence="9" key="1">
    <citation type="submission" date="2017-04" db="EMBL/GenBank/DDBJ databases">
        <title>Comparative genomics and description of representatives of a novel lineage of planctomycetes thriving in anoxic sediments.</title>
        <authorList>
            <person name="Spring S."/>
            <person name="Bunk B."/>
            <person name="Sproer C."/>
        </authorList>
    </citation>
    <scope>NUCLEOTIDE SEQUENCE [LARGE SCALE GENOMIC DNA]</scope>
    <source>
        <strain evidence="9">ST-PulAB-D4</strain>
    </source>
</reference>
<dbReference type="Proteomes" id="UP000193334">
    <property type="component" value="Chromosome"/>
</dbReference>
<dbReference type="EMBL" id="CP021023">
    <property type="protein sequence ID" value="ARN56048.1"/>
    <property type="molecule type" value="Genomic_DNA"/>
</dbReference>
<dbReference type="InterPro" id="IPR001497">
    <property type="entry name" value="MethylDNA_cys_MeTrfase_AS"/>
</dbReference>
<dbReference type="AlphaFoldDB" id="A0A1W6LJS6"/>
<dbReference type="Gene3D" id="1.10.10.10">
    <property type="entry name" value="Winged helix-like DNA-binding domain superfamily/Winged helix DNA-binding domain"/>
    <property type="match status" value="1"/>
</dbReference>
<keyword evidence="2 8" id="KW-0489">Methyltransferase</keyword>
<evidence type="ECO:0000256" key="4">
    <source>
        <dbReference type="ARBA" id="ARBA00022763"/>
    </source>
</evidence>
<dbReference type="NCBIfam" id="TIGR00589">
    <property type="entry name" value="ogt"/>
    <property type="match status" value="1"/>
</dbReference>
<dbReference type="GO" id="GO:0006281">
    <property type="term" value="P:DNA repair"/>
    <property type="evidence" value="ECO:0007669"/>
    <property type="project" value="UniProtKB-KW"/>
</dbReference>
<feature type="domain" description="Methylated-DNA-[protein]-cysteine S-methyltransferase DNA binding" evidence="7">
    <location>
        <begin position="87"/>
        <end position="168"/>
    </location>
</feature>
<evidence type="ECO:0000256" key="6">
    <source>
        <dbReference type="ARBA" id="ARBA00049348"/>
    </source>
</evidence>
<dbReference type="SUPFAM" id="SSF46767">
    <property type="entry name" value="Methylated DNA-protein cysteine methyltransferase, C-terminal domain"/>
    <property type="match status" value="1"/>
</dbReference>
<comment type="catalytic activity">
    <reaction evidence="1">
        <text>a 4-O-methyl-thymidine in DNA + L-cysteinyl-[protein] = a thymidine in DNA + S-methyl-L-cysteinyl-[protein]</text>
        <dbReference type="Rhea" id="RHEA:53428"/>
        <dbReference type="Rhea" id="RHEA-COMP:10131"/>
        <dbReference type="Rhea" id="RHEA-COMP:10132"/>
        <dbReference type="Rhea" id="RHEA-COMP:13555"/>
        <dbReference type="Rhea" id="RHEA-COMP:13556"/>
        <dbReference type="ChEBI" id="CHEBI:29950"/>
        <dbReference type="ChEBI" id="CHEBI:82612"/>
        <dbReference type="ChEBI" id="CHEBI:137386"/>
        <dbReference type="ChEBI" id="CHEBI:137387"/>
        <dbReference type="EC" id="2.1.1.63"/>
    </reaction>
</comment>
<evidence type="ECO:0000313" key="9">
    <source>
        <dbReference type="Proteomes" id="UP000193334"/>
    </source>
</evidence>
<dbReference type="InterPro" id="IPR036388">
    <property type="entry name" value="WH-like_DNA-bd_sf"/>
</dbReference>
<evidence type="ECO:0000313" key="8">
    <source>
        <dbReference type="EMBL" id="ARN56048.1"/>
    </source>
</evidence>
<protein>
    <submittedName>
        <fullName evidence="8">Methylated-DNA--protein-cysteine methyltransferase, constitutive</fullName>
        <ecNumber evidence="8">2.1.1.63</ecNumber>
    </submittedName>
</protein>
<keyword evidence="4" id="KW-0227">DNA damage</keyword>
<evidence type="ECO:0000259" key="7">
    <source>
        <dbReference type="Pfam" id="PF01035"/>
    </source>
</evidence>
<dbReference type="PROSITE" id="PS00374">
    <property type="entry name" value="MGMT"/>
    <property type="match status" value="1"/>
</dbReference>
<dbReference type="EC" id="2.1.1.63" evidence="8"/>
<sequence length="170" mass="18605">MQKMPENKFEHQVFKTELGWAGIVESAGIICRVILPADSKEDVLSITERYSSSYKVPGYAAEKIILYFQGRQVDFSDLKIKLNAEGFSKDILKAAARIKYGSICTYADLADKAGQKGKARPAGRALANNPLPVIIPCHRVIKKDGSLGGFMGSSGNLLKLRMLRLEGVSV</sequence>
<evidence type="ECO:0000256" key="5">
    <source>
        <dbReference type="ARBA" id="ARBA00023204"/>
    </source>
</evidence>
<comment type="catalytic activity">
    <reaction evidence="6">
        <text>a 6-O-methyl-2'-deoxyguanosine in DNA + L-cysteinyl-[protein] = S-methyl-L-cysteinyl-[protein] + a 2'-deoxyguanosine in DNA</text>
        <dbReference type="Rhea" id="RHEA:24000"/>
        <dbReference type="Rhea" id="RHEA-COMP:10131"/>
        <dbReference type="Rhea" id="RHEA-COMP:10132"/>
        <dbReference type="Rhea" id="RHEA-COMP:11367"/>
        <dbReference type="Rhea" id="RHEA-COMP:11368"/>
        <dbReference type="ChEBI" id="CHEBI:29950"/>
        <dbReference type="ChEBI" id="CHEBI:82612"/>
        <dbReference type="ChEBI" id="CHEBI:85445"/>
        <dbReference type="ChEBI" id="CHEBI:85448"/>
        <dbReference type="EC" id="2.1.1.63"/>
    </reaction>
</comment>
<accession>A0A1W6LJS6</accession>
<name>A0A1W6LJS6_9BACT</name>
<dbReference type="PANTHER" id="PTHR10815">
    <property type="entry name" value="METHYLATED-DNA--PROTEIN-CYSTEINE METHYLTRANSFERASE"/>
    <property type="match status" value="1"/>
</dbReference>
<dbReference type="CDD" id="cd06445">
    <property type="entry name" value="ATase"/>
    <property type="match status" value="1"/>
</dbReference>
<keyword evidence="3 8" id="KW-0808">Transferase</keyword>
<evidence type="ECO:0000256" key="1">
    <source>
        <dbReference type="ARBA" id="ARBA00001286"/>
    </source>
</evidence>
<dbReference type="GO" id="GO:0003908">
    <property type="term" value="F:methylated-DNA-[protein]-cysteine S-methyltransferase activity"/>
    <property type="evidence" value="ECO:0007669"/>
    <property type="project" value="UniProtKB-EC"/>
</dbReference>
<dbReference type="KEGG" id="pbp:STSP1_00418"/>
<dbReference type="Pfam" id="PF01035">
    <property type="entry name" value="DNA_binding_1"/>
    <property type="match status" value="1"/>
</dbReference>
<dbReference type="PANTHER" id="PTHR10815:SF13">
    <property type="entry name" value="METHYLATED-DNA--PROTEIN-CYSTEINE METHYLTRANSFERASE"/>
    <property type="match status" value="1"/>
</dbReference>
<organism evidence="8 9">
    <name type="scientific">Sedimentisphaera salicampi</name>
    <dbReference type="NCBI Taxonomy" id="1941349"/>
    <lineage>
        <taxon>Bacteria</taxon>
        <taxon>Pseudomonadati</taxon>
        <taxon>Planctomycetota</taxon>
        <taxon>Phycisphaerae</taxon>
        <taxon>Sedimentisphaerales</taxon>
        <taxon>Sedimentisphaeraceae</taxon>
        <taxon>Sedimentisphaera</taxon>
    </lineage>
</organism>
<dbReference type="InterPro" id="IPR036217">
    <property type="entry name" value="MethylDNA_cys_MeTrfase_DNAb"/>
</dbReference>
<gene>
    <name evidence="8" type="primary">ogt</name>
    <name evidence="8" type="ORF">STSP1_00418</name>
</gene>
<keyword evidence="9" id="KW-1185">Reference proteome</keyword>
<dbReference type="OrthoDB" id="9783680at2"/>